<comment type="caution">
    <text evidence="4">The sequence shown here is derived from an EMBL/GenBank/DDBJ whole genome shotgun (WGS) entry which is preliminary data.</text>
</comment>
<gene>
    <name evidence="4" type="ORF">GMORB2_3195</name>
</gene>
<dbReference type="GO" id="GO:0016491">
    <property type="term" value="F:oxidoreductase activity"/>
    <property type="evidence" value="ECO:0007669"/>
    <property type="project" value="UniProtKB-KW"/>
</dbReference>
<evidence type="ECO:0000256" key="1">
    <source>
        <dbReference type="ARBA" id="ARBA00023002"/>
    </source>
</evidence>
<feature type="compositionally biased region" description="Basic and acidic residues" evidence="2">
    <location>
        <begin position="262"/>
        <end position="275"/>
    </location>
</feature>
<dbReference type="OrthoDB" id="3360544at2759"/>
<evidence type="ECO:0000313" key="5">
    <source>
        <dbReference type="Proteomes" id="UP000749293"/>
    </source>
</evidence>
<dbReference type="GO" id="GO:0046872">
    <property type="term" value="F:metal ion binding"/>
    <property type="evidence" value="ECO:0007669"/>
    <property type="project" value="InterPro"/>
</dbReference>
<reference evidence="4" key="1">
    <citation type="submission" date="2020-03" db="EMBL/GenBank/DDBJ databases">
        <title>Site-based positive gene gene selection in Geosmithia morbida across the United States reveals a broad range of putative effectors and factors for local host and environmental adapation.</title>
        <authorList>
            <person name="Onufrak A."/>
            <person name="Murdoch R.W."/>
            <person name="Gazis R."/>
            <person name="Huff M."/>
            <person name="Staton M."/>
            <person name="Klingeman W."/>
            <person name="Hadziabdic D."/>
        </authorList>
    </citation>
    <scope>NUCLEOTIDE SEQUENCE</scope>
    <source>
        <strain evidence="4">1262</strain>
    </source>
</reference>
<dbReference type="Proteomes" id="UP000749293">
    <property type="component" value="Unassembled WGS sequence"/>
</dbReference>
<name>A0A9P5D3D1_9HYPO</name>
<feature type="compositionally biased region" description="Low complexity" evidence="2">
    <location>
        <begin position="208"/>
        <end position="227"/>
    </location>
</feature>
<dbReference type="Pfam" id="PF00465">
    <property type="entry name" value="Fe-ADH"/>
    <property type="match status" value="1"/>
</dbReference>
<feature type="region of interest" description="Disordered" evidence="2">
    <location>
        <begin position="253"/>
        <end position="275"/>
    </location>
</feature>
<feature type="region of interest" description="Disordered" evidence="2">
    <location>
        <begin position="1"/>
        <end position="67"/>
    </location>
</feature>
<evidence type="ECO:0000256" key="2">
    <source>
        <dbReference type="SAM" id="MobiDB-lite"/>
    </source>
</evidence>
<feature type="compositionally biased region" description="Polar residues" evidence="2">
    <location>
        <begin position="46"/>
        <end position="62"/>
    </location>
</feature>
<organism evidence="4 5">
    <name type="scientific">Geosmithia morbida</name>
    <dbReference type="NCBI Taxonomy" id="1094350"/>
    <lineage>
        <taxon>Eukaryota</taxon>
        <taxon>Fungi</taxon>
        <taxon>Dikarya</taxon>
        <taxon>Ascomycota</taxon>
        <taxon>Pezizomycotina</taxon>
        <taxon>Sordariomycetes</taxon>
        <taxon>Hypocreomycetidae</taxon>
        <taxon>Hypocreales</taxon>
        <taxon>Bionectriaceae</taxon>
        <taxon>Geosmithia</taxon>
    </lineage>
</organism>
<protein>
    <submittedName>
        <fullName evidence="4">Iron-containing alcohol dehydrogenase</fullName>
    </submittedName>
</protein>
<evidence type="ECO:0000259" key="3">
    <source>
        <dbReference type="Pfam" id="PF00465"/>
    </source>
</evidence>
<feature type="domain" description="Alcohol dehydrogenase iron-type/glycerol dehydrogenase GldA" evidence="3">
    <location>
        <begin position="74"/>
        <end position="189"/>
    </location>
</feature>
<dbReference type="RefSeq" id="XP_035319046.1">
    <property type="nucleotide sequence ID" value="XM_035465171.1"/>
</dbReference>
<dbReference type="SUPFAM" id="SSF56796">
    <property type="entry name" value="Dehydroquinate synthase-like"/>
    <property type="match status" value="1"/>
</dbReference>
<proteinExistence type="predicted"/>
<dbReference type="GeneID" id="55969423"/>
<dbReference type="Gene3D" id="3.40.50.1970">
    <property type="match status" value="1"/>
</dbReference>
<dbReference type="EMBL" id="JAANYQ010000017">
    <property type="protein sequence ID" value="KAF4120394.1"/>
    <property type="molecule type" value="Genomic_DNA"/>
</dbReference>
<dbReference type="InterPro" id="IPR001670">
    <property type="entry name" value="ADH_Fe/GldA"/>
</dbReference>
<evidence type="ECO:0000313" key="4">
    <source>
        <dbReference type="EMBL" id="KAF4120394.1"/>
    </source>
</evidence>
<keyword evidence="5" id="KW-1185">Reference proteome</keyword>
<sequence length="286" mass="29485">MPTAPVEPVVATPSGSDGPPSSSVAPSTLVIPSSTRHKSSKRFTPASRTGASHGSATSLRHNSSLSLLSSSPSPRIVFGSGTLARLPTELGRLRLSSPLIVSSPSRTSVAHRVLTLAPNFDISILDSAVGNMSQRAVQEAMARNSKRDCVISIGGTSAVKLAGAIASGYNIPHVCIPTSYSGSEAPLVSSVPHRRGSKNLRRKGSPVTSSGASSSGSSKRSGKRSTANAGADCNQMPAVVIYDEELTSTGTPMVLSAPTGYKSEDMSGRDLKDGDSQWSFIQLPGV</sequence>
<feature type="region of interest" description="Disordered" evidence="2">
    <location>
        <begin position="183"/>
        <end position="230"/>
    </location>
</feature>
<accession>A0A9P5D3D1</accession>
<dbReference type="AlphaFoldDB" id="A0A9P5D3D1"/>
<feature type="compositionally biased region" description="Low complexity" evidence="2">
    <location>
        <begin position="1"/>
        <end position="27"/>
    </location>
</feature>
<feature type="compositionally biased region" description="Basic residues" evidence="2">
    <location>
        <begin position="192"/>
        <end position="204"/>
    </location>
</feature>
<keyword evidence="1" id="KW-0560">Oxidoreductase</keyword>